<reference evidence="3" key="1">
    <citation type="submission" date="2021-01" db="UniProtKB">
        <authorList>
            <consortium name="EnsemblMetazoa"/>
        </authorList>
    </citation>
    <scope>IDENTIFICATION</scope>
</reference>
<dbReference type="SUPFAM" id="SSF52540">
    <property type="entry name" value="P-loop containing nucleoside triphosphate hydrolases"/>
    <property type="match status" value="1"/>
</dbReference>
<keyword evidence="4" id="KW-1185">Reference proteome</keyword>
<dbReference type="NCBIfam" id="TIGR00231">
    <property type="entry name" value="small_GTP"/>
    <property type="match status" value="1"/>
</dbReference>
<dbReference type="EnsemblMetazoa" id="CLYHEMT013160.1">
    <property type="protein sequence ID" value="CLYHEMP013160.1"/>
    <property type="gene ID" value="CLYHEMG013160"/>
</dbReference>
<organism evidence="3 4">
    <name type="scientific">Clytia hemisphaerica</name>
    <dbReference type="NCBI Taxonomy" id="252671"/>
    <lineage>
        <taxon>Eukaryota</taxon>
        <taxon>Metazoa</taxon>
        <taxon>Cnidaria</taxon>
        <taxon>Hydrozoa</taxon>
        <taxon>Hydroidolina</taxon>
        <taxon>Leptothecata</taxon>
        <taxon>Obeliida</taxon>
        <taxon>Clytiidae</taxon>
        <taxon>Clytia</taxon>
    </lineage>
</organism>
<dbReference type="GO" id="GO:0005525">
    <property type="term" value="F:GTP binding"/>
    <property type="evidence" value="ECO:0007669"/>
    <property type="project" value="UniProtKB-KW"/>
</dbReference>
<dbReference type="SMART" id="SM00174">
    <property type="entry name" value="RHO"/>
    <property type="match status" value="1"/>
</dbReference>
<dbReference type="SMART" id="SM00173">
    <property type="entry name" value="RAS"/>
    <property type="match status" value="1"/>
</dbReference>
<evidence type="ECO:0000313" key="4">
    <source>
        <dbReference type="Proteomes" id="UP000594262"/>
    </source>
</evidence>
<accession>A0A7M5WU88</accession>
<name>A0A7M5WU88_9CNID</name>
<keyword evidence="2" id="KW-0342">GTP-binding</keyword>
<evidence type="ECO:0000256" key="1">
    <source>
        <dbReference type="ARBA" id="ARBA00022741"/>
    </source>
</evidence>
<dbReference type="InterPro" id="IPR001806">
    <property type="entry name" value="Small_GTPase"/>
</dbReference>
<dbReference type="PROSITE" id="PS51419">
    <property type="entry name" value="RAB"/>
    <property type="match status" value="1"/>
</dbReference>
<dbReference type="AlphaFoldDB" id="A0A7M5WU88"/>
<dbReference type="GO" id="GO:0007165">
    <property type="term" value="P:signal transduction"/>
    <property type="evidence" value="ECO:0007669"/>
    <property type="project" value="InterPro"/>
</dbReference>
<dbReference type="GO" id="GO:0003924">
    <property type="term" value="F:GTPase activity"/>
    <property type="evidence" value="ECO:0007669"/>
    <property type="project" value="InterPro"/>
</dbReference>
<dbReference type="OrthoDB" id="5973437at2759"/>
<dbReference type="PROSITE" id="PS51421">
    <property type="entry name" value="RAS"/>
    <property type="match status" value="1"/>
</dbReference>
<dbReference type="InterPro" id="IPR020849">
    <property type="entry name" value="Small_GTPase_Ras-type"/>
</dbReference>
<dbReference type="InterPro" id="IPR005225">
    <property type="entry name" value="Small_GTP-bd"/>
</dbReference>
<dbReference type="Pfam" id="PF00071">
    <property type="entry name" value="Ras"/>
    <property type="match status" value="1"/>
</dbReference>
<dbReference type="Proteomes" id="UP000594262">
    <property type="component" value="Unplaced"/>
</dbReference>
<dbReference type="GO" id="GO:0016020">
    <property type="term" value="C:membrane"/>
    <property type="evidence" value="ECO:0007669"/>
    <property type="project" value="InterPro"/>
</dbReference>
<dbReference type="PANTHER" id="PTHR24070">
    <property type="entry name" value="RAS, DI-RAS, AND RHEB FAMILY MEMBERS OF SMALL GTPASE SUPERFAMILY"/>
    <property type="match status" value="1"/>
</dbReference>
<dbReference type="SMART" id="SM00175">
    <property type="entry name" value="RAB"/>
    <property type="match status" value="1"/>
</dbReference>
<evidence type="ECO:0000256" key="2">
    <source>
        <dbReference type="ARBA" id="ARBA00023134"/>
    </source>
</evidence>
<evidence type="ECO:0000313" key="3">
    <source>
        <dbReference type="EnsemblMetazoa" id="CLYHEMP013160.1"/>
    </source>
</evidence>
<dbReference type="PRINTS" id="PR00449">
    <property type="entry name" value="RASTRNSFRMNG"/>
</dbReference>
<sequence length="262" mass="29695">MSVLHGISKKLLSTKKKNKARTYTNSTNIAVFGASGVGKTTIINSFAKSIYGKTTIFRPTITECYERKIILRSQDGTVCKHELSILDTAGDLRYDFQTLHKQAIQNSEAFVLVFSLDDEDSLKEMEYILQDIDSIKKSKNTPILIIANKSDLVNKKSMHLQRIRNKLAILNRGLCFEKSALRTDELNECFVSLLTKVEKRKVVEATMSSRVQQLVQRDFMIEYCSLNVEDQNLRGGAGCDYPLPWKLTSLVTMATKIKSRQN</sequence>
<proteinExistence type="predicted"/>
<dbReference type="InterPro" id="IPR027417">
    <property type="entry name" value="P-loop_NTPase"/>
</dbReference>
<keyword evidence="1" id="KW-0547">Nucleotide-binding</keyword>
<protein>
    <submittedName>
        <fullName evidence="3">Uncharacterized protein</fullName>
    </submittedName>
</protein>
<dbReference type="Gene3D" id="3.40.50.300">
    <property type="entry name" value="P-loop containing nucleotide triphosphate hydrolases"/>
    <property type="match status" value="1"/>
</dbReference>